<organism evidence="1 2">
    <name type="scientific">Heliorestis convoluta</name>
    <dbReference type="NCBI Taxonomy" id="356322"/>
    <lineage>
        <taxon>Bacteria</taxon>
        <taxon>Bacillati</taxon>
        <taxon>Bacillota</taxon>
        <taxon>Clostridia</taxon>
        <taxon>Eubacteriales</taxon>
        <taxon>Heliobacteriaceae</taxon>
        <taxon>Heliorestis</taxon>
    </lineage>
</organism>
<dbReference type="Proteomes" id="UP000366051">
    <property type="component" value="Chromosome"/>
</dbReference>
<keyword evidence="2" id="KW-1185">Reference proteome</keyword>
<sequence length="46" mass="5121">MVAKTLGIAKKVTTPSYQDFQISKKQPIAPNRHLPVPQKNSLVYSP</sequence>
<evidence type="ECO:0000313" key="2">
    <source>
        <dbReference type="Proteomes" id="UP000366051"/>
    </source>
</evidence>
<reference evidence="2" key="1">
    <citation type="submission" date="2019-11" db="EMBL/GenBank/DDBJ databases">
        <title>Genome sequence of Heliorestis convoluta strain HH, an alkaliphilic and minimalistic phototrophic bacterium from a soda lake in Egypt.</title>
        <authorList>
            <person name="Dewey E.D."/>
            <person name="Stokes L.M."/>
            <person name="Burchell B.M."/>
            <person name="Shaffer K.N."/>
            <person name="Huntington A.M."/>
            <person name="Baker J.M."/>
            <person name="Nadendla S."/>
            <person name="Giglio M.G."/>
            <person name="Touchman J.W."/>
            <person name="Blankenship R.E."/>
            <person name="Madigan M.T."/>
            <person name="Sattley W.M."/>
        </authorList>
    </citation>
    <scope>NUCLEOTIDE SEQUENCE [LARGE SCALE GENOMIC DNA]</scope>
    <source>
        <strain evidence="2">HH</strain>
    </source>
</reference>
<accession>A0A5Q2N0K5</accession>
<name>A0A5Q2N0K5_9FIRM</name>
<protein>
    <submittedName>
        <fullName evidence="1">Uncharacterized protein</fullName>
    </submittedName>
</protein>
<dbReference type="EMBL" id="CP045875">
    <property type="protein sequence ID" value="QGG47293.1"/>
    <property type="molecule type" value="Genomic_DNA"/>
</dbReference>
<gene>
    <name evidence="1" type="ORF">FTV88_1146</name>
</gene>
<evidence type="ECO:0000313" key="1">
    <source>
        <dbReference type="EMBL" id="QGG47293.1"/>
    </source>
</evidence>
<dbReference type="KEGG" id="hcv:FTV88_1146"/>
<proteinExistence type="predicted"/>
<dbReference type="AlphaFoldDB" id="A0A5Q2N0K5"/>